<feature type="region of interest" description="Disordered" evidence="4">
    <location>
        <begin position="134"/>
        <end position="188"/>
    </location>
</feature>
<dbReference type="Pfam" id="PF01165">
    <property type="entry name" value="Ribosomal_S21"/>
    <property type="match status" value="1"/>
</dbReference>
<dbReference type="PRINTS" id="PR00976">
    <property type="entry name" value="RIBOSOMALS21"/>
</dbReference>
<evidence type="ECO:0000256" key="2">
    <source>
        <dbReference type="ARBA" id="ARBA00022980"/>
    </source>
</evidence>
<feature type="region of interest" description="Disordered" evidence="4">
    <location>
        <begin position="20"/>
        <end position="47"/>
    </location>
</feature>
<dbReference type="InterPro" id="IPR001911">
    <property type="entry name" value="Ribosomal_bS21"/>
</dbReference>
<dbReference type="EMBL" id="JBJQOH010000004">
    <property type="protein sequence ID" value="KAL3688986.1"/>
    <property type="molecule type" value="Genomic_DNA"/>
</dbReference>
<proteinExistence type="inferred from homology"/>
<name>A0ABD3HDS5_9MARC</name>
<feature type="compositionally biased region" description="Acidic residues" evidence="4">
    <location>
        <begin position="177"/>
        <end position="188"/>
    </location>
</feature>
<dbReference type="Gene3D" id="1.20.5.1150">
    <property type="entry name" value="Ribosomal protein S8"/>
    <property type="match status" value="1"/>
</dbReference>
<dbReference type="AlphaFoldDB" id="A0ABD3HDS5"/>
<accession>A0ABD3HDS5</accession>
<evidence type="ECO:0000313" key="6">
    <source>
        <dbReference type="Proteomes" id="UP001633002"/>
    </source>
</evidence>
<dbReference type="HAMAP" id="MF_00358">
    <property type="entry name" value="Ribosomal_bS21"/>
    <property type="match status" value="1"/>
</dbReference>
<organism evidence="5 6">
    <name type="scientific">Riccia sorocarpa</name>
    <dbReference type="NCBI Taxonomy" id="122646"/>
    <lineage>
        <taxon>Eukaryota</taxon>
        <taxon>Viridiplantae</taxon>
        <taxon>Streptophyta</taxon>
        <taxon>Embryophyta</taxon>
        <taxon>Marchantiophyta</taxon>
        <taxon>Marchantiopsida</taxon>
        <taxon>Marchantiidae</taxon>
        <taxon>Marchantiales</taxon>
        <taxon>Ricciaceae</taxon>
        <taxon>Riccia</taxon>
    </lineage>
</organism>
<dbReference type="InterPro" id="IPR038380">
    <property type="entry name" value="Ribosomal_bS21_sf"/>
</dbReference>
<gene>
    <name evidence="5" type="ORF">R1sor_015295</name>
</gene>
<evidence type="ECO:0008006" key="7">
    <source>
        <dbReference type="Google" id="ProtNLM"/>
    </source>
</evidence>
<evidence type="ECO:0000256" key="4">
    <source>
        <dbReference type="SAM" id="MobiDB-lite"/>
    </source>
</evidence>
<evidence type="ECO:0000313" key="5">
    <source>
        <dbReference type="EMBL" id="KAL3688986.1"/>
    </source>
</evidence>
<keyword evidence="2" id="KW-0689">Ribosomal protein</keyword>
<dbReference type="NCBIfam" id="TIGR00030">
    <property type="entry name" value="S21p"/>
    <property type="match status" value="1"/>
</dbReference>
<dbReference type="GO" id="GO:1990904">
    <property type="term" value="C:ribonucleoprotein complex"/>
    <property type="evidence" value="ECO:0007669"/>
    <property type="project" value="UniProtKB-KW"/>
</dbReference>
<dbReference type="Proteomes" id="UP001633002">
    <property type="component" value="Unassembled WGS sequence"/>
</dbReference>
<comment type="similarity">
    <text evidence="1">Belongs to the bacterial ribosomal protein bS21 family.</text>
</comment>
<dbReference type="GO" id="GO:0005840">
    <property type="term" value="C:ribosome"/>
    <property type="evidence" value="ECO:0007669"/>
    <property type="project" value="UniProtKB-KW"/>
</dbReference>
<keyword evidence="6" id="KW-1185">Reference proteome</keyword>
<reference evidence="5 6" key="1">
    <citation type="submission" date="2024-09" db="EMBL/GenBank/DDBJ databases">
        <title>Chromosome-scale assembly of Riccia sorocarpa.</title>
        <authorList>
            <person name="Paukszto L."/>
        </authorList>
    </citation>
    <scope>NUCLEOTIDE SEQUENCE [LARGE SCALE GENOMIC DNA]</scope>
    <source>
        <strain evidence="5">LP-2024</strain>
        <tissue evidence="5">Aerial parts of the thallus</tissue>
    </source>
</reference>
<dbReference type="PANTHER" id="PTHR21109">
    <property type="entry name" value="MITOCHONDRIAL 28S RIBOSOMAL PROTEIN S21"/>
    <property type="match status" value="1"/>
</dbReference>
<dbReference type="PANTHER" id="PTHR21109:SF0">
    <property type="entry name" value="SMALL RIBOSOMAL SUBUNIT PROTEIN BS21M"/>
    <property type="match status" value="1"/>
</dbReference>
<feature type="compositionally biased region" description="Low complexity" evidence="4">
    <location>
        <begin position="27"/>
        <end position="45"/>
    </location>
</feature>
<keyword evidence="3" id="KW-0687">Ribonucleoprotein</keyword>
<sequence>MAMTSSSAVMATRASFLAQSPRCGLDSSSSTPPTSSGGPGSNTNSVKFPLSTVLRQLKDGGAVENLSVSSERDAILDPQMKFANLMWFRGAYNAQIFVSEDEPADSVVRRFRKAVMQAGVIPECRRRRFFETPQDIVKRKQQNAQRRKSRRFSPRNESFGPGGDKKDGNSSAPSGVQEDDDFWGFAEE</sequence>
<feature type="compositionally biased region" description="Basic residues" evidence="4">
    <location>
        <begin position="139"/>
        <end position="153"/>
    </location>
</feature>
<protein>
    <recommendedName>
        <fullName evidence="7">30S ribosomal protein S21, chloroplastic</fullName>
    </recommendedName>
</protein>
<comment type="caution">
    <text evidence="5">The sequence shown here is derived from an EMBL/GenBank/DDBJ whole genome shotgun (WGS) entry which is preliminary data.</text>
</comment>
<evidence type="ECO:0000256" key="1">
    <source>
        <dbReference type="ARBA" id="ARBA00006640"/>
    </source>
</evidence>
<evidence type="ECO:0000256" key="3">
    <source>
        <dbReference type="ARBA" id="ARBA00023274"/>
    </source>
</evidence>